<gene>
    <name evidence="1" type="primary">casB</name>
    <name evidence="1" type="ORF">CYR32_09705</name>
</gene>
<evidence type="ECO:0000313" key="2">
    <source>
        <dbReference type="Proteomes" id="UP000234503"/>
    </source>
</evidence>
<protein>
    <submittedName>
        <fullName evidence="1">Type I-E CRISPR-associated protein Cse2/CasB</fullName>
    </submittedName>
</protein>
<keyword evidence="2" id="KW-1185">Reference proteome</keyword>
<dbReference type="NCBIfam" id="TIGR02548">
    <property type="entry name" value="casB_cse2"/>
    <property type="match status" value="1"/>
</dbReference>
<dbReference type="Gene3D" id="1.10.520.40">
    <property type="entry name" value="CRISPR-associated protein Cse2"/>
    <property type="match status" value="1"/>
</dbReference>
<name>A0A2N5E4V2_9GAMM</name>
<dbReference type="Pfam" id="PF09485">
    <property type="entry name" value="CRISPR_Cse2"/>
    <property type="match status" value="1"/>
</dbReference>
<dbReference type="CDD" id="cd09731">
    <property type="entry name" value="Cse2_I-E"/>
    <property type="match status" value="1"/>
</dbReference>
<dbReference type="Proteomes" id="UP000234503">
    <property type="component" value="Unassembled WGS sequence"/>
</dbReference>
<reference evidence="1 2" key="1">
    <citation type="submission" date="2017-12" db="EMBL/GenBank/DDBJ databases">
        <title>Characterization of six clinical isolates of Enterochimera gen. nov., a novel genus of the Yersiniaciae family and the three species Enterochimera arupensis sp. nov., Enterochimera coloradensis sp. nov, and Enterochimera californica sp. nov.</title>
        <authorList>
            <person name="Rossi A."/>
            <person name="Fisher M."/>
        </authorList>
    </citation>
    <scope>NUCLEOTIDE SEQUENCE [LARGE SCALE GENOMIC DNA]</scope>
    <source>
        <strain evidence="2">2016-Iso4</strain>
    </source>
</reference>
<evidence type="ECO:0000313" key="1">
    <source>
        <dbReference type="EMBL" id="PLR36020.1"/>
    </source>
</evidence>
<organism evidence="1 2">
    <name type="scientific">Chimaeribacter coloradensis</name>
    <dbReference type="NCBI Taxonomy" id="2060068"/>
    <lineage>
        <taxon>Bacteria</taxon>
        <taxon>Pseudomonadati</taxon>
        <taxon>Pseudomonadota</taxon>
        <taxon>Gammaproteobacteria</taxon>
        <taxon>Enterobacterales</taxon>
        <taxon>Yersiniaceae</taxon>
        <taxon>Chimaeribacter</taxon>
    </lineage>
</organism>
<dbReference type="EMBL" id="PJZH01000007">
    <property type="protein sequence ID" value="PLR36020.1"/>
    <property type="molecule type" value="Genomic_DNA"/>
</dbReference>
<dbReference type="AlphaFoldDB" id="A0A2N5E4V2"/>
<accession>A0A2N5E4V2</accession>
<proteinExistence type="predicted"/>
<dbReference type="OrthoDB" id="8560528at2"/>
<dbReference type="RefSeq" id="WP_101824190.1">
    <property type="nucleotide sequence ID" value="NZ_PJZH01000007.1"/>
</dbReference>
<dbReference type="InterPro" id="IPR013382">
    <property type="entry name" value="CRISPR-assoc_prot_Cse2"/>
</dbReference>
<sequence length="177" mass="19731">MTPAGSPTRPDKAGQFVSGIFTYCTTNKGLAARLRRADNPDTETQSWEVLAAWRINLEWEDERLPYATVAAAIARSKQAHNGSLSLGRALAACYDNNPENAQGKARLRRLLACHTTPELCRILRPLLRLIENKVSAVLDYHRLLNQLLRFQGNPQRIKAQWAGEFYGALDEEAAGND</sequence>
<comment type="caution">
    <text evidence="1">The sequence shown here is derived from an EMBL/GenBank/DDBJ whole genome shotgun (WGS) entry which is preliminary data.</text>
</comment>
<dbReference type="InterPro" id="IPR038287">
    <property type="entry name" value="Cse2_sf"/>
</dbReference>